<keyword evidence="2" id="KW-0812">Transmembrane</keyword>
<dbReference type="InterPro" id="IPR000983">
    <property type="entry name" value="Bac_GSPG_pilin"/>
</dbReference>
<reference evidence="3 4" key="1">
    <citation type="submission" date="2014-07" db="EMBL/GenBank/DDBJ databases">
        <title>Expanding our view of genomic diversity in Candidatus Accumulibacter clades.</title>
        <authorList>
            <person name="Skennerton C.T."/>
            <person name="Barr J.J."/>
            <person name="Slater F.R."/>
            <person name="Bond P.L."/>
            <person name="Tyson G.W."/>
        </authorList>
    </citation>
    <scope>NUCLEOTIDE SEQUENCE [LARGE SCALE GENOMIC DNA]</scope>
    <source>
        <strain evidence="4">SK-01</strain>
    </source>
</reference>
<evidence type="ECO:0000313" key="4">
    <source>
        <dbReference type="Proteomes" id="UP000019812"/>
    </source>
</evidence>
<dbReference type="InterPro" id="IPR012902">
    <property type="entry name" value="N_methyl_site"/>
</dbReference>
<dbReference type="Gene3D" id="3.30.700.10">
    <property type="entry name" value="Glycoprotein, Type 4 Pilin"/>
    <property type="match status" value="1"/>
</dbReference>
<dbReference type="SUPFAM" id="SSF54523">
    <property type="entry name" value="Pili subunits"/>
    <property type="match status" value="1"/>
</dbReference>
<dbReference type="GO" id="GO:0015627">
    <property type="term" value="C:type II protein secretion system complex"/>
    <property type="evidence" value="ECO:0007669"/>
    <property type="project" value="InterPro"/>
</dbReference>
<dbReference type="STRING" id="1457154.CAPSK01_000092"/>
<dbReference type="GO" id="GO:0015628">
    <property type="term" value="P:protein secretion by the type II secretion system"/>
    <property type="evidence" value="ECO:0007669"/>
    <property type="project" value="InterPro"/>
</dbReference>
<dbReference type="Pfam" id="PF07963">
    <property type="entry name" value="N_methyl"/>
    <property type="match status" value="1"/>
</dbReference>
<evidence type="ECO:0000256" key="2">
    <source>
        <dbReference type="SAM" id="Phobius"/>
    </source>
</evidence>
<gene>
    <name evidence="3" type="primary">pulG_1</name>
    <name evidence="3" type="ORF">CAPSK01_000092</name>
</gene>
<feature type="transmembrane region" description="Helical" evidence="2">
    <location>
        <begin position="29"/>
        <end position="52"/>
    </location>
</feature>
<organism evidence="3 4">
    <name type="scientific">Candidatus Accumulibacter vicinus</name>
    <dbReference type="NCBI Taxonomy" id="2954382"/>
    <lineage>
        <taxon>Bacteria</taxon>
        <taxon>Pseudomonadati</taxon>
        <taxon>Pseudomonadota</taxon>
        <taxon>Betaproteobacteria</taxon>
        <taxon>Candidatus Accumulibacter</taxon>
    </lineage>
</organism>
<evidence type="ECO:0000256" key="1">
    <source>
        <dbReference type="ARBA" id="ARBA00022481"/>
    </source>
</evidence>
<keyword evidence="1" id="KW-0488">Methylation</keyword>
<dbReference type="EMBL" id="JDSS02000004">
    <property type="protein sequence ID" value="KFB70079.1"/>
    <property type="molecule type" value="Genomic_DNA"/>
</dbReference>
<proteinExistence type="predicted"/>
<accession>A0A084Y5T5</accession>
<dbReference type="PRINTS" id="PR00813">
    <property type="entry name" value="BCTERIALGSPG"/>
</dbReference>
<dbReference type="Proteomes" id="UP000019812">
    <property type="component" value="Unassembled WGS sequence"/>
</dbReference>
<dbReference type="NCBIfam" id="TIGR02532">
    <property type="entry name" value="IV_pilin_GFxxxE"/>
    <property type="match status" value="1"/>
</dbReference>
<evidence type="ECO:0000313" key="3">
    <source>
        <dbReference type="EMBL" id="KFB70079.1"/>
    </source>
</evidence>
<keyword evidence="2" id="KW-1133">Transmembrane helix</keyword>
<keyword evidence="2" id="KW-0472">Membrane</keyword>
<dbReference type="PROSITE" id="PS00409">
    <property type="entry name" value="PROKAR_NTER_METHYL"/>
    <property type="match status" value="1"/>
</dbReference>
<comment type="caution">
    <text evidence="3">The sequence shown here is derived from an EMBL/GenBank/DDBJ whole genome shotgun (WGS) entry which is preliminary data.</text>
</comment>
<dbReference type="InterPro" id="IPR045584">
    <property type="entry name" value="Pilin-like"/>
</dbReference>
<sequence length="179" mass="20534">MLPARAFRLRLRRSSRDPERESAHRARGFSLIELLITLALVAVLATIVVPVAQTSLQRSREQDLRLALRELRAGIDLYKKASDEGRIRKSLNDTGYPKNLQILVDGEEDLRDPRHRKIYFLRRIPRDPMHPDSTLPAAETWAQRAYASEPDDPKEGEDVYDVYSKSSGIGLNGIPYRKW</sequence>
<protein>
    <submittedName>
        <fullName evidence="3">Pullulanase secretion protein PulG</fullName>
    </submittedName>
</protein>
<name>A0A084Y5T5_9PROT</name>
<dbReference type="AlphaFoldDB" id="A0A084Y5T5"/>